<dbReference type="GO" id="GO:0046872">
    <property type="term" value="F:metal ion binding"/>
    <property type="evidence" value="ECO:0007669"/>
    <property type="project" value="UniProtKB-KW"/>
</dbReference>
<dbReference type="PANTHER" id="PTHR11616">
    <property type="entry name" value="SODIUM/CHLORIDE DEPENDENT TRANSPORTER"/>
    <property type="match status" value="1"/>
</dbReference>
<feature type="transmembrane region" description="Helical" evidence="16">
    <location>
        <begin position="106"/>
        <end position="124"/>
    </location>
</feature>
<keyword evidence="4" id="KW-1003">Cell membrane</keyword>
<evidence type="ECO:0000256" key="5">
    <source>
        <dbReference type="ARBA" id="ARBA00022692"/>
    </source>
</evidence>
<evidence type="ECO:0000256" key="8">
    <source>
        <dbReference type="ARBA" id="ARBA00022847"/>
    </source>
</evidence>
<comment type="subcellular location">
    <subcellularLocation>
        <location evidence="1">Cell membrane</location>
        <topology evidence="1">Multi-pass membrane protein</topology>
    </subcellularLocation>
</comment>
<dbReference type="SUPFAM" id="SSF161070">
    <property type="entry name" value="SNF-like"/>
    <property type="match status" value="1"/>
</dbReference>
<keyword evidence="3" id="KW-0813">Transport</keyword>
<dbReference type="GO" id="GO:0006865">
    <property type="term" value="P:amino acid transport"/>
    <property type="evidence" value="ECO:0007669"/>
    <property type="project" value="TreeGrafter"/>
</dbReference>
<keyword evidence="8" id="KW-0769">Symport</keyword>
<evidence type="ECO:0000256" key="6">
    <source>
        <dbReference type="ARBA" id="ARBA00022723"/>
    </source>
</evidence>
<keyword evidence="5 16" id="KW-0812">Transmembrane</keyword>
<evidence type="ECO:0000256" key="10">
    <source>
        <dbReference type="ARBA" id="ARBA00023053"/>
    </source>
</evidence>
<keyword evidence="10 14" id="KW-0915">Sodium</keyword>
<feature type="binding site" evidence="14">
    <location>
        <position position="143"/>
    </location>
    <ligand>
        <name>Na(+)</name>
        <dbReference type="ChEBI" id="CHEBI:29101"/>
        <label>1</label>
    </ligand>
</feature>
<proteinExistence type="inferred from homology"/>
<name>A0A7R8ZIG0_9CRUS</name>
<protein>
    <submittedName>
        <fullName evidence="17">Uncharacterized protein</fullName>
    </submittedName>
</protein>
<evidence type="ECO:0000256" key="16">
    <source>
        <dbReference type="SAM" id="Phobius"/>
    </source>
</evidence>
<feature type="compositionally biased region" description="Basic and acidic residues" evidence="15">
    <location>
        <begin position="389"/>
        <end position="398"/>
    </location>
</feature>
<dbReference type="InterPro" id="IPR037272">
    <property type="entry name" value="SNS_sf"/>
</dbReference>
<dbReference type="GO" id="GO:0030424">
    <property type="term" value="C:axon"/>
    <property type="evidence" value="ECO:0007669"/>
    <property type="project" value="TreeGrafter"/>
</dbReference>
<feature type="compositionally biased region" description="Acidic residues" evidence="15">
    <location>
        <begin position="447"/>
        <end position="467"/>
    </location>
</feature>
<dbReference type="GO" id="GO:0005330">
    <property type="term" value="F:dopamine:sodium symporter activity"/>
    <property type="evidence" value="ECO:0007669"/>
    <property type="project" value="TreeGrafter"/>
</dbReference>
<evidence type="ECO:0000313" key="17">
    <source>
        <dbReference type="EMBL" id="CAD7222559.1"/>
    </source>
</evidence>
<evidence type="ECO:0000256" key="14">
    <source>
        <dbReference type="PIRSR" id="PIRSR600175-1"/>
    </source>
</evidence>
<evidence type="ECO:0000256" key="13">
    <source>
        <dbReference type="ARBA" id="ARBA00023180"/>
    </source>
</evidence>
<evidence type="ECO:0000256" key="4">
    <source>
        <dbReference type="ARBA" id="ARBA00022475"/>
    </source>
</evidence>
<feature type="binding site" evidence="14">
    <location>
        <position position="212"/>
    </location>
    <ligand>
        <name>Na(+)</name>
        <dbReference type="ChEBI" id="CHEBI:29101"/>
        <label>1</label>
    </ligand>
</feature>
<feature type="transmembrane region" description="Helical" evidence="16">
    <location>
        <begin position="300"/>
        <end position="322"/>
    </location>
</feature>
<feature type="transmembrane region" description="Helical" evidence="16">
    <location>
        <begin position="236"/>
        <end position="254"/>
    </location>
</feature>
<feature type="binding site" evidence="14">
    <location>
        <position position="208"/>
    </location>
    <ligand>
        <name>Na(+)</name>
        <dbReference type="ChEBI" id="CHEBI:29101"/>
        <label>1</label>
    </ligand>
</feature>
<dbReference type="PROSITE" id="PS50267">
    <property type="entry name" value="NA_NEUROTRAN_SYMP_3"/>
    <property type="match status" value="1"/>
</dbReference>
<comment type="similarity">
    <text evidence="2">Belongs to the sodium:neurotransmitter symporter (SNF) (TC 2.A.22) family.</text>
</comment>
<keyword evidence="13" id="KW-0325">Glycoprotein</keyword>
<keyword evidence="12" id="KW-1015">Disulfide bond</keyword>
<evidence type="ECO:0000256" key="7">
    <source>
        <dbReference type="ARBA" id="ARBA00022775"/>
    </source>
</evidence>
<dbReference type="GO" id="GO:0042734">
    <property type="term" value="C:presynaptic membrane"/>
    <property type="evidence" value="ECO:0007669"/>
    <property type="project" value="TreeGrafter"/>
</dbReference>
<evidence type="ECO:0000256" key="15">
    <source>
        <dbReference type="SAM" id="MobiDB-lite"/>
    </source>
</evidence>
<keyword evidence="7" id="KW-0532">Neurotransmitter transport</keyword>
<keyword evidence="6 14" id="KW-0479">Metal-binding</keyword>
<feature type="transmembrane region" description="Helical" evidence="16">
    <location>
        <begin position="172"/>
        <end position="189"/>
    </location>
</feature>
<reference evidence="17" key="1">
    <citation type="submission" date="2020-11" db="EMBL/GenBank/DDBJ databases">
        <authorList>
            <person name="Tran Van P."/>
        </authorList>
    </citation>
    <scope>NUCLEOTIDE SEQUENCE</scope>
</reference>
<evidence type="ECO:0000256" key="9">
    <source>
        <dbReference type="ARBA" id="ARBA00022989"/>
    </source>
</evidence>
<dbReference type="PANTHER" id="PTHR11616:SF320">
    <property type="entry name" value="SODIUM-DEPENDENT NORADRENALINE TRANSPORTER"/>
    <property type="match status" value="1"/>
</dbReference>
<feature type="compositionally biased region" description="Acidic residues" evidence="15">
    <location>
        <begin position="399"/>
        <end position="416"/>
    </location>
</feature>
<evidence type="ECO:0000256" key="1">
    <source>
        <dbReference type="ARBA" id="ARBA00004651"/>
    </source>
</evidence>
<evidence type="ECO:0000256" key="12">
    <source>
        <dbReference type="ARBA" id="ARBA00023157"/>
    </source>
</evidence>
<feature type="compositionally biased region" description="Basic and acidic residues" evidence="15">
    <location>
        <begin position="437"/>
        <end position="446"/>
    </location>
</feature>
<evidence type="ECO:0000256" key="11">
    <source>
        <dbReference type="ARBA" id="ARBA00023136"/>
    </source>
</evidence>
<sequence>MNLIDFRQQLQFLHPCSCSNYILELDKSSGLGDLGIIKWDMALCLLAVYIICFLSLRKGIKTSGKVVWFTALFPYVVLFALLIKGITLEGSMDGIKYYLRPDFSKILSPPVSVLVSFYVSLYLRELISHFKGYRDALITASINSLTSFASGFVIFTVLGYLSHTTKKPIEEVAIGGPGLVFVVYPEAIATMPGSTFFSLLFFMMLLTLGLDSSFGGSEAIITALSDEFKIIGRHRQIFVASLFTFYFLVGLASVSQVRRNYNDRETRNVKNFSSILNGRLSWIDRFSCDIHEMMGFCPGLYWRICWKYIAPIFLLFIIGFEVFGSEALKHDKYEYPAWANVIGWSISLSSIMAIPTVAIYKLIVTPGTFKQRMQILTTPWNESARSHRKTPEGTHTEDEPLNADEGLDDLDNNDVSEEARMQILTTPWNESARSHRKTPEGTHTEDEPLNADEGLDDLDNNDVSEEA</sequence>
<dbReference type="Pfam" id="PF00209">
    <property type="entry name" value="SNF"/>
    <property type="match status" value="1"/>
</dbReference>
<feature type="transmembrane region" description="Helical" evidence="16">
    <location>
        <begin position="196"/>
        <end position="216"/>
    </location>
</feature>
<feature type="region of interest" description="Disordered" evidence="15">
    <location>
        <begin position="380"/>
        <end position="467"/>
    </location>
</feature>
<organism evidence="17">
    <name type="scientific">Cyprideis torosa</name>
    <dbReference type="NCBI Taxonomy" id="163714"/>
    <lineage>
        <taxon>Eukaryota</taxon>
        <taxon>Metazoa</taxon>
        <taxon>Ecdysozoa</taxon>
        <taxon>Arthropoda</taxon>
        <taxon>Crustacea</taxon>
        <taxon>Oligostraca</taxon>
        <taxon>Ostracoda</taxon>
        <taxon>Podocopa</taxon>
        <taxon>Podocopida</taxon>
        <taxon>Cytherocopina</taxon>
        <taxon>Cytheroidea</taxon>
        <taxon>Cytherideidae</taxon>
        <taxon>Cyprideis</taxon>
    </lineage>
</organism>
<evidence type="ECO:0000256" key="2">
    <source>
        <dbReference type="ARBA" id="ARBA00006459"/>
    </source>
</evidence>
<evidence type="ECO:0000256" key="3">
    <source>
        <dbReference type="ARBA" id="ARBA00022448"/>
    </source>
</evidence>
<gene>
    <name evidence="17" type="ORF">CTOB1V02_LOCUS561</name>
</gene>
<dbReference type="EMBL" id="OB660072">
    <property type="protein sequence ID" value="CAD7222559.1"/>
    <property type="molecule type" value="Genomic_DNA"/>
</dbReference>
<feature type="binding site" evidence="14">
    <location>
        <position position="211"/>
    </location>
    <ligand>
        <name>Na(+)</name>
        <dbReference type="ChEBI" id="CHEBI:29101"/>
        <label>1</label>
    </ligand>
</feature>
<feature type="transmembrane region" description="Helical" evidence="16">
    <location>
        <begin position="136"/>
        <end position="160"/>
    </location>
</feature>
<dbReference type="AlphaFoldDB" id="A0A7R8ZIG0"/>
<keyword evidence="9 16" id="KW-1133">Transmembrane helix</keyword>
<dbReference type="GO" id="GO:0032809">
    <property type="term" value="C:neuronal cell body membrane"/>
    <property type="evidence" value="ECO:0007669"/>
    <property type="project" value="TreeGrafter"/>
</dbReference>
<dbReference type="PRINTS" id="PR00176">
    <property type="entry name" value="NANEUSMPORT"/>
</dbReference>
<keyword evidence="11 16" id="KW-0472">Membrane</keyword>
<dbReference type="GO" id="GO:0015874">
    <property type="term" value="P:norepinephrine transport"/>
    <property type="evidence" value="ECO:0007669"/>
    <property type="project" value="TreeGrafter"/>
</dbReference>
<feature type="transmembrane region" description="Helical" evidence="16">
    <location>
        <begin position="66"/>
        <end position="86"/>
    </location>
</feature>
<feature type="non-terminal residue" evidence="17">
    <location>
        <position position="467"/>
    </location>
</feature>
<feature type="transmembrane region" description="Helical" evidence="16">
    <location>
        <begin position="36"/>
        <end position="54"/>
    </location>
</feature>
<accession>A0A7R8ZIG0</accession>
<dbReference type="InterPro" id="IPR000175">
    <property type="entry name" value="Na/ntran_symport"/>
</dbReference>
<dbReference type="OrthoDB" id="6581954at2759"/>
<dbReference type="GO" id="GO:0051583">
    <property type="term" value="P:dopamine uptake involved in synaptic transmission"/>
    <property type="evidence" value="ECO:0007669"/>
    <property type="project" value="TreeGrafter"/>
</dbReference>
<feature type="transmembrane region" description="Helical" evidence="16">
    <location>
        <begin position="342"/>
        <end position="363"/>
    </location>
</feature>